<feature type="region of interest" description="Disordered" evidence="1">
    <location>
        <begin position="142"/>
        <end position="342"/>
    </location>
</feature>
<organism evidence="3 4">
    <name type="scientific">Acrobeloides nanus</name>
    <dbReference type="NCBI Taxonomy" id="290746"/>
    <lineage>
        <taxon>Eukaryota</taxon>
        <taxon>Metazoa</taxon>
        <taxon>Ecdysozoa</taxon>
        <taxon>Nematoda</taxon>
        <taxon>Chromadorea</taxon>
        <taxon>Rhabditida</taxon>
        <taxon>Tylenchina</taxon>
        <taxon>Cephalobomorpha</taxon>
        <taxon>Cephaloboidea</taxon>
        <taxon>Cephalobidae</taxon>
        <taxon>Acrobeloides</taxon>
    </lineage>
</organism>
<keyword evidence="3" id="KW-1185">Reference proteome</keyword>
<dbReference type="InterPro" id="IPR012337">
    <property type="entry name" value="RNaseH-like_sf"/>
</dbReference>
<dbReference type="AlphaFoldDB" id="A0A914DJ20"/>
<evidence type="ECO:0000259" key="2">
    <source>
        <dbReference type="Pfam" id="PF02171"/>
    </source>
</evidence>
<proteinExistence type="predicted"/>
<feature type="compositionally biased region" description="Basic and acidic residues" evidence="1">
    <location>
        <begin position="166"/>
        <end position="179"/>
    </location>
</feature>
<sequence>MKAITQDETESKRFIMEALQKYFGSTALQAKVSKSNSSIFSRLEYPQEKELKLKTDAFGRMRPIDDDDDYGLPFVNKKGGSLGMKSATSSNDEDLLLTHNPFGKGPQLGVKIPSPPSRSGFTGDFSKESSFSAIKTSMKPYYSSRGERTYQNSTRGRSGARQRSRGGREFENRGARAWENRGSYGTKISYRGSSSGSRGGYDFRSTSHYENSESKHDESSERRSAAFLPLFGNGKSEKIDSFGKPRPIDDDDDSVPMPIRKTDAFGKPRPVDDDLDGSPLAVFNSKRGKSLDNQESGTESSHSTINKWSIKPPRLNFDHSKKESQPKIDPFGRPRPVDDDEDYRFPVLNKKDSKLPKIIPHFEQPEPKTRKVDAFGKPRSIDKTKEVALTCDGKSIDKMAAPIVQDMQELTNVELLASQFDHMLSLQETDDSNLEEKIFDNEYYWRLKADSNNANCWMYQSTFFLDDETLALSHDPTCRSLINVALNHLRMKSQHFFEFVYQEHMKFYVNRKLEELELTTEIILADLDPCDQNKARGIPREAQKILAKFDLYDHLDLSQLDSFDSRKLKRAENFLLAVLNERGLSSKKYAKRTFGMLYGPYEKVFGTFFTKTVVRMTTCLEKADDHKIGFLNISTEKLLMYGAHNLAASIRSYIELHGYSLEDPPFDEMRLLFRGVLVENLSGGRTNMGNILNFYPDDTKEPQNPLRLPKLKMKVEISDGQTYRPENLRIVGDQTVHSNGLTPLMNEKLSQVIAADAGRRRPIMMEHAANFELLPHSTNTLLMGFCLKVDLDLEPPRCFIRELPEIRLLTTNGEKVISIKNERPDVITSYLDLTATLSNWFLLYTKEFMKEEIEEFLKQLKEIGAAMNFQIDPPVMMLFDGRWKETFTEIGQTAEKTKGAHQTFVMFVDERSENSKEKVKLMQNLYKMKTQCVTFGLVQRNSEKALRGLLLKVHMKVKGVHFTPFIENMNPKHSLGSGNILAFGYSMRPCSIDKSGRNLGIIGIGANFNELWHDFPPNAYFCEREGDCINSECLRKCITKCLGQIFSSKPVEHELPEILLFLRIGLCPSQLIQVVGKEATALKQGCNDFKDGYAPKIVFLCQLPFKTFVDERGVKFNLMKRHCVIQPQKQYTKYPTFSMAINTMFAEHLGTYGLLKNEAGMPISDIQNFTYLLCIDNQLHTITRNVPGLITQCTMVTRAANDLFDLLRKMYPEAVPYESEGVVDLASLNELIDRPS</sequence>
<evidence type="ECO:0000313" key="3">
    <source>
        <dbReference type="Proteomes" id="UP000887540"/>
    </source>
</evidence>
<evidence type="ECO:0000313" key="4">
    <source>
        <dbReference type="WBParaSite" id="ACRNAN_scaffold2842.g20071.t1"/>
    </source>
</evidence>
<name>A0A914DJ20_9BILA</name>
<dbReference type="Proteomes" id="UP000887540">
    <property type="component" value="Unplaced"/>
</dbReference>
<accession>A0A914DJ20</accession>
<feature type="region of interest" description="Disordered" evidence="1">
    <location>
        <begin position="81"/>
        <end position="126"/>
    </location>
</feature>
<dbReference type="PANTHER" id="PTHR22891">
    <property type="entry name" value="EUKARYOTIC TRANSLATION INITIATION FACTOR 2C"/>
    <property type="match status" value="1"/>
</dbReference>
<feature type="compositionally biased region" description="Basic and acidic residues" evidence="1">
    <location>
        <begin position="316"/>
        <end position="337"/>
    </location>
</feature>
<dbReference type="GO" id="GO:0003676">
    <property type="term" value="F:nucleic acid binding"/>
    <property type="evidence" value="ECO:0007669"/>
    <property type="project" value="InterPro"/>
</dbReference>
<dbReference type="InterPro" id="IPR036397">
    <property type="entry name" value="RNaseH_sf"/>
</dbReference>
<dbReference type="SUPFAM" id="SSF53098">
    <property type="entry name" value="Ribonuclease H-like"/>
    <property type="match status" value="1"/>
</dbReference>
<feature type="compositionally biased region" description="Basic and acidic residues" evidence="1">
    <location>
        <begin position="260"/>
        <end position="272"/>
    </location>
</feature>
<feature type="compositionally biased region" description="Basic and acidic residues" evidence="1">
    <location>
        <begin position="235"/>
        <end position="248"/>
    </location>
</feature>
<protein>
    <submittedName>
        <fullName evidence="4">Piwi domain-containing protein</fullName>
    </submittedName>
</protein>
<dbReference type="Pfam" id="PF02171">
    <property type="entry name" value="Piwi"/>
    <property type="match status" value="1"/>
</dbReference>
<feature type="compositionally biased region" description="Basic and acidic residues" evidence="1">
    <location>
        <begin position="205"/>
        <end position="224"/>
    </location>
</feature>
<dbReference type="Gene3D" id="3.40.50.2300">
    <property type="match status" value="1"/>
</dbReference>
<feature type="compositionally biased region" description="Polar residues" evidence="1">
    <location>
        <begin position="291"/>
        <end position="307"/>
    </location>
</feature>
<feature type="domain" description="Piwi" evidence="2">
    <location>
        <begin position="904"/>
        <end position="1190"/>
    </location>
</feature>
<dbReference type="Gene3D" id="3.30.420.10">
    <property type="entry name" value="Ribonuclease H-like superfamily/Ribonuclease H"/>
    <property type="match status" value="1"/>
</dbReference>
<dbReference type="InterPro" id="IPR003165">
    <property type="entry name" value="Piwi"/>
</dbReference>
<evidence type="ECO:0000256" key="1">
    <source>
        <dbReference type="SAM" id="MobiDB-lite"/>
    </source>
</evidence>
<dbReference type="WBParaSite" id="ACRNAN_scaffold2842.g20071.t1">
    <property type="protein sequence ID" value="ACRNAN_scaffold2842.g20071.t1"/>
    <property type="gene ID" value="ACRNAN_scaffold2842.g20071"/>
</dbReference>
<reference evidence="4" key="1">
    <citation type="submission" date="2022-11" db="UniProtKB">
        <authorList>
            <consortium name="WormBaseParasite"/>
        </authorList>
    </citation>
    <scope>IDENTIFICATION</scope>
</reference>